<gene>
    <name evidence="3" type="ORF">C5167_000992</name>
</gene>
<dbReference type="OrthoDB" id="185373at2759"/>
<dbReference type="EMBL" id="CM010723">
    <property type="protein sequence ID" value="RZC76608.1"/>
    <property type="molecule type" value="Genomic_DNA"/>
</dbReference>
<proteinExistence type="predicted"/>
<feature type="repeat" description="PPR" evidence="2">
    <location>
        <begin position="292"/>
        <end position="326"/>
    </location>
</feature>
<feature type="repeat" description="PPR" evidence="2">
    <location>
        <begin position="160"/>
        <end position="190"/>
    </location>
</feature>
<sequence length="651" mass="72838">MTLLTRTRPNNIKQLFLSSNGANGHFIQHCTNNRLVRQGKQVHARSILHSVIPDNFLGSKLLTFYATSGFLFEARHVFDNIPKKNVFSWNAMLIAYSHHNRNTQTLELFSSLVSLRDVNLKPDSFTISSVLKALSSPLFGDRRLVKEIHSFVCRHGYESDLFVVNGLITCYARLGELSLARKLFDQMQERDIVSWNSMICGYSQCGFYEDCLILFKDMECLGLRFDGVTVVSVLQACAQLKDLDLGRKVHQLVLDNRIEVDTPVSNSIIGLYAKCGSLEYARMLFNEMTEKDGITYGSMISGYMNHGFVEEALELFREMKSPGLSTWNSLISGLVQNNHHDCIREFLHEMQDMGFKPDSVTLSSVLPTISYFSNLKSGKEIHCYAIRNGYDGCIYVTTGLIDTYARSGFVNGAYEVFKGSRVRSVIVWTAMISAYAAHGDAVAAISLFTDMLAVGIKPDRVTFTAVLTGCAHSGIVSEAQKIFDSMLPYYGIVPEIEHYACMVAVLSRAGMTYEAADFISRMPIEPSAKVWGALLNGVSVSGDVNLGKFVCEKLFEIEPQNTWNYVVLANLYVRAGMWDDAVMVRGRMKKMGLKKLPGCSWIETDNGLQTFVATDVSSERIADIYDVLGGLIELMREEGYVSISEMDEEML</sequence>
<dbReference type="InterPro" id="IPR002885">
    <property type="entry name" value="PPR_rpt"/>
</dbReference>
<feature type="repeat" description="PPR" evidence="2">
    <location>
        <begin position="459"/>
        <end position="494"/>
    </location>
</feature>
<dbReference type="Pfam" id="PF20431">
    <property type="entry name" value="E_motif"/>
    <property type="match status" value="1"/>
</dbReference>
<feature type="repeat" description="PPR" evidence="2">
    <location>
        <begin position="424"/>
        <end position="458"/>
    </location>
</feature>
<dbReference type="GO" id="GO:0003723">
    <property type="term" value="F:RNA binding"/>
    <property type="evidence" value="ECO:0007669"/>
    <property type="project" value="InterPro"/>
</dbReference>
<dbReference type="InterPro" id="IPR011990">
    <property type="entry name" value="TPR-like_helical_dom_sf"/>
</dbReference>
<dbReference type="PANTHER" id="PTHR47926:SF472">
    <property type="entry name" value="REPEAT (PPR) SUPERFAMILY PROTEIN, PUTATIVE-RELATED"/>
    <property type="match status" value="1"/>
</dbReference>
<feature type="repeat" description="PPR" evidence="2">
    <location>
        <begin position="191"/>
        <end position="225"/>
    </location>
</feature>
<dbReference type="FunFam" id="1.25.40.10:FF:000090">
    <property type="entry name" value="Pentatricopeptide repeat-containing protein, chloroplastic"/>
    <property type="match status" value="1"/>
</dbReference>
<protein>
    <recommendedName>
        <fullName evidence="5">Pentacotripeptide-repeat region of PRORP domain-containing protein</fullName>
    </recommendedName>
</protein>
<evidence type="ECO:0000313" key="3">
    <source>
        <dbReference type="EMBL" id="RZC76608.1"/>
    </source>
</evidence>
<dbReference type="PROSITE" id="PS51375">
    <property type="entry name" value="PPR"/>
    <property type="match status" value="6"/>
</dbReference>
<dbReference type="OMA" id="YTSREMY"/>
<dbReference type="NCBIfam" id="TIGR00756">
    <property type="entry name" value="PPR"/>
    <property type="match status" value="5"/>
</dbReference>
<name>A0A4Y7KWR0_PAPSO</name>
<dbReference type="Gene3D" id="1.25.40.10">
    <property type="entry name" value="Tetratricopeptide repeat domain"/>
    <property type="match status" value="6"/>
</dbReference>
<evidence type="ECO:0008006" key="5">
    <source>
        <dbReference type="Google" id="ProtNLM"/>
    </source>
</evidence>
<evidence type="ECO:0000313" key="4">
    <source>
        <dbReference type="Proteomes" id="UP000316621"/>
    </source>
</evidence>
<organism evidence="3 4">
    <name type="scientific">Papaver somniferum</name>
    <name type="common">Opium poppy</name>
    <dbReference type="NCBI Taxonomy" id="3469"/>
    <lineage>
        <taxon>Eukaryota</taxon>
        <taxon>Viridiplantae</taxon>
        <taxon>Streptophyta</taxon>
        <taxon>Embryophyta</taxon>
        <taxon>Tracheophyta</taxon>
        <taxon>Spermatophyta</taxon>
        <taxon>Magnoliopsida</taxon>
        <taxon>Ranunculales</taxon>
        <taxon>Papaveraceae</taxon>
        <taxon>Papaveroideae</taxon>
        <taxon>Papaver</taxon>
    </lineage>
</organism>
<keyword evidence="1" id="KW-0677">Repeat</keyword>
<dbReference type="Gramene" id="RZC76608">
    <property type="protein sequence ID" value="RZC76608"/>
    <property type="gene ID" value="C5167_000992"/>
</dbReference>
<dbReference type="Proteomes" id="UP000316621">
    <property type="component" value="Chromosome 9"/>
</dbReference>
<dbReference type="GO" id="GO:0009451">
    <property type="term" value="P:RNA modification"/>
    <property type="evidence" value="ECO:0007669"/>
    <property type="project" value="InterPro"/>
</dbReference>
<dbReference type="PANTHER" id="PTHR47926">
    <property type="entry name" value="PENTATRICOPEPTIDE REPEAT-CONTAINING PROTEIN"/>
    <property type="match status" value="1"/>
</dbReference>
<dbReference type="AlphaFoldDB" id="A0A4Y7KWR0"/>
<reference evidence="3 4" key="1">
    <citation type="journal article" date="2018" name="Science">
        <title>The opium poppy genome and morphinan production.</title>
        <authorList>
            <person name="Guo L."/>
            <person name="Winzer T."/>
            <person name="Yang X."/>
            <person name="Li Y."/>
            <person name="Ning Z."/>
            <person name="He Z."/>
            <person name="Teodor R."/>
            <person name="Lu Y."/>
            <person name="Bowser T.A."/>
            <person name="Graham I.A."/>
            <person name="Ye K."/>
        </authorList>
    </citation>
    <scope>NUCLEOTIDE SEQUENCE [LARGE SCALE GENOMIC DNA]</scope>
    <source>
        <strain evidence="4">cv. HN1</strain>
        <tissue evidence="3">Leaves</tissue>
    </source>
</reference>
<keyword evidence="4" id="KW-1185">Reference proteome</keyword>
<dbReference type="InterPro" id="IPR046848">
    <property type="entry name" value="E_motif"/>
</dbReference>
<evidence type="ECO:0000256" key="1">
    <source>
        <dbReference type="ARBA" id="ARBA00022737"/>
    </source>
</evidence>
<feature type="repeat" description="PPR" evidence="2">
    <location>
        <begin position="561"/>
        <end position="595"/>
    </location>
</feature>
<evidence type="ECO:0000256" key="2">
    <source>
        <dbReference type="PROSITE-ProRule" id="PRU00708"/>
    </source>
</evidence>
<dbReference type="InterPro" id="IPR046960">
    <property type="entry name" value="PPR_At4g14850-like_plant"/>
</dbReference>
<dbReference type="Pfam" id="PF01535">
    <property type="entry name" value="PPR"/>
    <property type="match status" value="3"/>
</dbReference>
<dbReference type="Pfam" id="PF13041">
    <property type="entry name" value="PPR_2"/>
    <property type="match status" value="3"/>
</dbReference>
<dbReference type="FunFam" id="1.25.40.10:FF:000344">
    <property type="entry name" value="Pentatricopeptide repeat-containing protein"/>
    <property type="match status" value="1"/>
</dbReference>
<accession>A0A4Y7KWR0</accession>